<dbReference type="AlphaFoldDB" id="A0A4R1PTD2"/>
<feature type="domain" description="4Fe-4S ferredoxin-type" evidence="9">
    <location>
        <begin position="3"/>
        <end position="33"/>
    </location>
</feature>
<keyword evidence="8" id="KW-0472">Membrane</keyword>
<feature type="transmembrane region" description="Helical" evidence="8">
    <location>
        <begin position="223"/>
        <end position="245"/>
    </location>
</feature>
<dbReference type="Proteomes" id="UP000295063">
    <property type="component" value="Unassembled WGS sequence"/>
</dbReference>
<dbReference type="Gene3D" id="3.30.70.20">
    <property type="match status" value="2"/>
</dbReference>
<feature type="binding site" evidence="7">
    <location>
        <position position="79"/>
    </location>
    <ligand>
        <name>[4Fe-4S] cluster</name>
        <dbReference type="ChEBI" id="CHEBI:49883"/>
        <label>3</label>
    </ligand>
</feature>
<comment type="caution">
    <text evidence="10">The sequence shown here is derived from an EMBL/GenBank/DDBJ whole genome shotgun (WGS) entry which is preliminary data.</text>
</comment>
<dbReference type="InterPro" id="IPR017896">
    <property type="entry name" value="4Fe4S_Fe-S-bd"/>
</dbReference>
<feature type="binding site" evidence="7">
    <location>
        <position position="135"/>
    </location>
    <ligand>
        <name>[4Fe-4S] cluster</name>
        <dbReference type="ChEBI" id="CHEBI:49883"/>
        <label>2</label>
    </ligand>
</feature>
<dbReference type="GO" id="GO:0015944">
    <property type="term" value="P:formate oxidation"/>
    <property type="evidence" value="ECO:0007669"/>
    <property type="project" value="InterPro"/>
</dbReference>
<feature type="binding site" evidence="7">
    <location>
        <position position="22"/>
    </location>
    <ligand>
        <name>[4Fe-4S] cluster</name>
        <dbReference type="ChEBI" id="CHEBI:49883"/>
        <label>2</label>
    </ligand>
</feature>
<dbReference type="InterPro" id="IPR051555">
    <property type="entry name" value="FDH_Electron_Transfer_Unit"/>
</dbReference>
<evidence type="ECO:0000256" key="2">
    <source>
        <dbReference type="ARBA" id="ARBA00022485"/>
    </source>
</evidence>
<dbReference type="RefSeq" id="WP_132082737.1">
    <property type="nucleotide sequence ID" value="NZ_DAIMLW010000331.1"/>
</dbReference>
<dbReference type="EMBL" id="SLUI01000014">
    <property type="protein sequence ID" value="TCL35024.1"/>
    <property type="molecule type" value="Genomic_DNA"/>
</dbReference>
<gene>
    <name evidence="10" type="ORF">EV210_11440</name>
</gene>
<comment type="subcellular location">
    <subcellularLocation>
        <location evidence="1">Cell envelope</location>
    </subcellularLocation>
</comment>
<evidence type="ECO:0000313" key="11">
    <source>
        <dbReference type="Proteomes" id="UP000295063"/>
    </source>
</evidence>
<dbReference type="GO" id="GO:0046872">
    <property type="term" value="F:metal ion binding"/>
    <property type="evidence" value="ECO:0007669"/>
    <property type="project" value="UniProtKB-KW"/>
</dbReference>
<feature type="binding site" evidence="7">
    <location>
        <position position="15"/>
    </location>
    <ligand>
        <name>[4Fe-4S] cluster</name>
        <dbReference type="ChEBI" id="CHEBI:49883"/>
        <label>1</label>
    </ligand>
</feature>
<keyword evidence="4" id="KW-0677">Repeat</keyword>
<dbReference type="OrthoDB" id="9810688at2"/>
<keyword evidence="6 7" id="KW-0411">Iron-sulfur</keyword>
<evidence type="ECO:0000313" key="10">
    <source>
        <dbReference type="EMBL" id="TCL35024.1"/>
    </source>
</evidence>
<keyword evidence="11" id="KW-1185">Reference proteome</keyword>
<dbReference type="CDD" id="cd10561">
    <property type="entry name" value="HybA_like"/>
    <property type="match status" value="1"/>
</dbReference>
<comment type="cofactor">
    <cofactor evidence="7">
        <name>[4Fe-4S] cluster</name>
        <dbReference type="ChEBI" id="CHEBI:49883"/>
    </cofactor>
    <text evidence="7">Binds 4 [4Fe-4S] clusters per subunit.</text>
</comment>
<feature type="binding site" evidence="7">
    <location>
        <position position="151"/>
    </location>
    <ligand>
        <name>[4Fe-4S] cluster</name>
        <dbReference type="ChEBI" id="CHEBI:49883"/>
        <label>1</label>
    </ligand>
</feature>
<reference evidence="10 11" key="1">
    <citation type="submission" date="2019-03" db="EMBL/GenBank/DDBJ databases">
        <title>Genomic Encyclopedia of Type Strains, Phase IV (KMG-IV): sequencing the most valuable type-strain genomes for metagenomic binning, comparative biology and taxonomic classification.</title>
        <authorList>
            <person name="Goeker M."/>
        </authorList>
    </citation>
    <scope>NUCLEOTIDE SEQUENCE [LARGE SCALE GENOMIC DNA]</scope>
    <source>
        <strain evidence="10 11">DSM 15969</strain>
    </source>
</reference>
<feature type="binding site" evidence="7">
    <location>
        <position position="132"/>
    </location>
    <ligand>
        <name>[4Fe-4S] cluster</name>
        <dbReference type="ChEBI" id="CHEBI:49883"/>
        <label>2</label>
    </ligand>
</feature>
<dbReference type="PROSITE" id="PS00198">
    <property type="entry name" value="4FE4S_FER_1"/>
    <property type="match status" value="1"/>
</dbReference>
<dbReference type="PANTHER" id="PTHR43545">
    <property type="entry name" value="FORMATE DEHYDROGENASE, NITRATE-INDUCIBLE, IRON-SULFUR SUBUNIT"/>
    <property type="match status" value="1"/>
</dbReference>
<dbReference type="SUPFAM" id="SSF54862">
    <property type="entry name" value="4Fe-4S ferredoxins"/>
    <property type="match status" value="1"/>
</dbReference>
<dbReference type="InterPro" id="IPR017900">
    <property type="entry name" value="4Fe4S_Fe_S_CS"/>
</dbReference>
<feature type="binding site" evidence="7">
    <location>
        <position position="113"/>
    </location>
    <ligand>
        <name>[4Fe-4S] cluster</name>
        <dbReference type="ChEBI" id="CHEBI:49883"/>
        <label>3</label>
    </ligand>
</feature>
<feature type="binding site" evidence="7">
    <location>
        <position position="18"/>
    </location>
    <ligand>
        <name>[4Fe-4S] cluster</name>
        <dbReference type="ChEBI" id="CHEBI:49883"/>
        <label>1</label>
    </ligand>
</feature>
<feature type="binding site" evidence="7">
    <location>
        <position position="109"/>
    </location>
    <ligand>
        <name>[4Fe-4S] cluster</name>
        <dbReference type="ChEBI" id="CHEBI:49883"/>
        <label>4</label>
    </ligand>
</feature>
<dbReference type="Pfam" id="PF12797">
    <property type="entry name" value="Fer4_2"/>
    <property type="match status" value="1"/>
</dbReference>
<feature type="binding site" evidence="7">
    <location>
        <position position="83"/>
    </location>
    <ligand>
        <name>[4Fe-4S] cluster</name>
        <dbReference type="ChEBI" id="CHEBI:49883"/>
        <label>4</label>
    </ligand>
</feature>
<keyword evidence="3 7" id="KW-0479">Metal-binding</keyword>
<keyword evidence="8" id="KW-0812">Transmembrane</keyword>
<feature type="binding site" evidence="7">
    <location>
        <position position="147"/>
    </location>
    <ligand>
        <name>[4Fe-4S] cluster</name>
        <dbReference type="ChEBI" id="CHEBI:49883"/>
        <label>2</label>
    </ligand>
</feature>
<dbReference type="Pfam" id="PF13247">
    <property type="entry name" value="Fer4_11"/>
    <property type="match status" value="1"/>
</dbReference>
<dbReference type="GO" id="GO:0051539">
    <property type="term" value="F:4 iron, 4 sulfur cluster binding"/>
    <property type="evidence" value="ECO:0007669"/>
    <property type="project" value="UniProtKB-KW"/>
</dbReference>
<evidence type="ECO:0000256" key="5">
    <source>
        <dbReference type="ARBA" id="ARBA00023004"/>
    </source>
</evidence>
<feature type="binding site" evidence="7">
    <location>
        <position position="103"/>
    </location>
    <ligand>
        <name>[4Fe-4S] cluster</name>
        <dbReference type="ChEBI" id="CHEBI:49883"/>
        <label>4</label>
    </ligand>
</feature>
<evidence type="ECO:0000256" key="3">
    <source>
        <dbReference type="ARBA" id="ARBA00022723"/>
    </source>
</evidence>
<feature type="domain" description="4Fe-4S ferredoxin-type" evidence="9">
    <location>
        <begin position="94"/>
        <end position="123"/>
    </location>
</feature>
<evidence type="ECO:0000256" key="4">
    <source>
        <dbReference type="ARBA" id="ARBA00022737"/>
    </source>
</evidence>
<evidence type="ECO:0000256" key="6">
    <source>
        <dbReference type="ARBA" id="ARBA00023014"/>
    </source>
</evidence>
<evidence type="ECO:0000256" key="7">
    <source>
        <dbReference type="PIRSR" id="PIRSR036298-50"/>
    </source>
</evidence>
<evidence type="ECO:0000256" key="1">
    <source>
        <dbReference type="ARBA" id="ARBA00004196"/>
    </source>
</evidence>
<name>A0A4R1PTD2_9FIRM</name>
<dbReference type="GO" id="GO:0045333">
    <property type="term" value="P:cellular respiration"/>
    <property type="evidence" value="ECO:0007669"/>
    <property type="project" value="InterPro"/>
</dbReference>
<dbReference type="GO" id="GO:0030313">
    <property type="term" value="C:cell envelope"/>
    <property type="evidence" value="ECO:0007669"/>
    <property type="project" value="UniProtKB-SubCell"/>
</dbReference>
<accession>A0A4R1PTD2</accession>
<keyword evidence="5 7" id="KW-0408">Iron</keyword>
<proteinExistence type="predicted"/>
<dbReference type="InterPro" id="IPR014603">
    <property type="entry name" value="Formate_DH_Fe-S_su"/>
</dbReference>
<keyword evidence="8" id="KW-1133">Transmembrane helix</keyword>
<protein>
    <submittedName>
        <fullName evidence="10">Formate dehydrogenase iron-sulfur subunit</fullName>
    </submittedName>
</protein>
<feature type="binding site" evidence="7">
    <location>
        <position position="12"/>
    </location>
    <ligand>
        <name>[4Fe-4S] cluster</name>
        <dbReference type="ChEBI" id="CHEBI:49883"/>
        <label>1</label>
    </ligand>
</feature>
<evidence type="ECO:0000256" key="8">
    <source>
        <dbReference type="SAM" id="Phobius"/>
    </source>
</evidence>
<feature type="binding site" evidence="7">
    <location>
        <position position="71"/>
    </location>
    <ligand>
        <name>[4Fe-4S] cluster</name>
        <dbReference type="ChEBI" id="CHEBI:49883"/>
        <label>3</label>
    </ligand>
</feature>
<dbReference type="PROSITE" id="PS51379">
    <property type="entry name" value="4FE4S_FER_2"/>
    <property type="match status" value="2"/>
</dbReference>
<keyword evidence="2 7" id="KW-0004">4Fe-4S</keyword>
<feature type="binding site" evidence="7">
    <location>
        <position position="106"/>
    </location>
    <ligand>
        <name>[4Fe-4S] cluster</name>
        <dbReference type="ChEBI" id="CHEBI:49883"/>
        <label>4</label>
    </ligand>
</feature>
<sequence length="269" mass="29815">MAKGVLLDLTKCIGCGSCTVACKLWNETKFDEKKPAVGDAPKLTSENWTVVKRCEAATASQPVWRFVKEQCLHCEHPACASACFSKALQKTPEGPVVYYPHLCVGCRYCMVACPFNVPKYQWEKALPLVTKCQMCSTRLAQGEAPACVAVCPTGVMKFGDRQALLQEAKTTIQQNSNYVKTIYGEKEVGGTAWMYISDIPFQELGFKTGLTTKALPEYTHGGFLQYTPLIAVGWGAILSGLYLYTKRRKENAETKQKAETEKHDRSLKS</sequence>
<evidence type="ECO:0000259" key="9">
    <source>
        <dbReference type="PROSITE" id="PS51379"/>
    </source>
</evidence>
<organism evidence="10 11">
    <name type="scientific">Anaerospora hongkongensis</name>
    <dbReference type="NCBI Taxonomy" id="244830"/>
    <lineage>
        <taxon>Bacteria</taxon>
        <taxon>Bacillati</taxon>
        <taxon>Bacillota</taxon>
        <taxon>Negativicutes</taxon>
        <taxon>Selenomonadales</taxon>
        <taxon>Sporomusaceae</taxon>
        <taxon>Anaerospora</taxon>
    </lineage>
</organism>
<dbReference type="PIRSF" id="PIRSF036298">
    <property type="entry name" value="FDH_4Fe4S"/>
    <property type="match status" value="1"/>
</dbReference>
<dbReference type="PANTHER" id="PTHR43545:SF4">
    <property type="entry name" value="IRON-SULFUR PROTEIN"/>
    <property type="match status" value="1"/>
</dbReference>
<feature type="binding site" evidence="7">
    <location>
        <position position="74"/>
    </location>
    <ligand>
        <name>[4Fe-4S] cluster</name>
        <dbReference type="ChEBI" id="CHEBI:49883"/>
        <label>3</label>
    </ligand>
</feature>